<evidence type="ECO:0000259" key="5">
    <source>
        <dbReference type="PROSITE" id="PS50048"/>
    </source>
</evidence>
<dbReference type="RefSeq" id="XP_026621707.1">
    <property type="nucleotide sequence ID" value="XM_026767804.1"/>
</dbReference>
<dbReference type="PROSITE" id="PS50048">
    <property type="entry name" value="ZN2_CY6_FUNGAL_2"/>
    <property type="match status" value="1"/>
</dbReference>
<name>A0A3F3PP30_9EURO</name>
<dbReference type="Gene3D" id="4.10.240.10">
    <property type="entry name" value="Zn(2)-C6 fungal-type DNA-binding domain"/>
    <property type="match status" value="1"/>
</dbReference>
<keyword evidence="2" id="KW-0238">DNA-binding</keyword>
<proteinExistence type="predicted"/>
<dbReference type="InterPro" id="IPR036864">
    <property type="entry name" value="Zn2-C6_fun-type_DNA-bd_sf"/>
</dbReference>
<evidence type="ECO:0000256" key="2">
    <source>
        <dbReference type="ARBA" id="ARBA00023125"/>
    </source>
</evidence>
<dbReference type="GO" id="GO:0008270">
    <property type="term" value="F:zinc ion binding"/>
    <property type="evidence" value="ECO:0007669"/>
    <property type="project" value="InterPro"/>
</dbReference>
<dbReference type="EMBL" id="KZ852074">
    <property type="protein sequence ID" value="RDH28685.1"/>
    <property type="molecule type" value="Genomic_DNA"/>
</dbReference>
<dbReference type="CDD" id="cd00067">
    <property type="entry name" value="GAL4"/>
    <property type="match status" value="1"/>
</dbReference>
<gene>
    <name evidence="6" type="ORF">BDQ94DRAFT_151747</name>
</gene>
<dbReference type="InterPro" id="IPR001138">
    <property type="entry name" value="Zn2Cys6_DnaBD"/>
</dbReference>
<evidence type="ECO:0000256" key="4">
    <source>
        <dbReference type="ARBA" id="ARBA00023242"/>
    </source>
</evidence>
<accession>A0A3F3PP30</accession>
<keyword evidence="1" id="KW-0805">Transcription regulation</keyword>
<dbReference type="GO" id="GO:0003677">
    <property type="term" value="F:DNA binding"/>
    <property type="evidence" value="ECO:0007669"/>
    <property type="project" value="UniProtKB-KW"/>
</dbReference>
<dbReference type="Pfam" id="PF00172">
    <property type="entry name" value="Zn_clus"/>
    <property type="match status" value="1"/>
</dbReference>
<keyword evidence="4" id="KW-0539">Nucleus</keyword>
<evidence type="ECO:0000256" key="1">
    <source>
        <dbReference type="ARBA" id="ARBA00023015"/>
    </source>
</evidence>
<protein>
    <recommendedName>
        <fullName evidence="5">Zn(2)-C6 fungal-type domain-containing protein</fullName>
    </recommendedName>
</protein>
<sequence>MPCGSNDGRWGGHRCLRCRMVHVKCDGRRPCRRCAQRGYICCSPEKPANVVFVSCPARSTVVPPQVFLPTDPCMFSNVFFNAIRCSLSPLVSVFSFDSIGAILDESKLVQDVVFLVGKTYLLHMSHRRTYDLRESLHRLQHQALNELNMPDTKVMTAGLVSSCLLSLVELILDGSAKGWRSLTGKIERLISMYTDTTQTLPHLGRSFYWFARISIAARAVCFGESLSMPPSALTCARSDMPSGNPLPSGVEENIALLAMHLESWAQLQSRVICWIKDSEELYLKENRTETDINSRPLFRKEYSNLPFDHIMRGMEIVCCASQLQRAIIATVLSCTDSPLSSVEPSILSLLPYYQWSLAGLSRQFVHPAWTSLGCCLPMMPEDLIYQQAMQAFAYAEGSLHNSADFEGLLYVPIMNIVGLEMKTAQERTRALDFLTSLKTKGFAVAGKVEQDLKKAWIGQA</sequence>
<reference evidence="6 7" key="1">
    <citation type="submission" date="2018-07" db="EMBL/GenBank/DDBJ databases">
        <title>The genomes of Aspergillus section Nigri reveals drivers in fungal speciation.</title>
        <authorList>
            <consortium name="DOE Joint Genome Institute"/>
            <person name="Vesth T.C."/>
            <person name="Nybo J."/>
            <person name="Theobald S."/>
            <person name="Brandl J."/>
            <person name="Frisvad J.C."/>
            <person name="Nielsen K.F."/>
            <person name="Lyhne E.K."/>
            <person name="Kogle M.E."/>
            <person name="Kuo A."/>
            <person name="Riley R."/>
            <person name="Clum A."/>
            <person name="Nolan M."/>
            <person name="Lipzen A."/>
            <person name="Salamov A."/>
            <person name="Henrissat B."/>
            <person name="Wiebenga A."/>
            <person name="De vries R.P."/>
            <person name="Grigoriev I.V."/>
            <person name="Mortensen U.H."/>
            <person name="Andersen M.R."/>
            <person name="Baker S.E."/>
        </authorList>
    </citation>
    <scope>NUCLEOTIDE SEQUENCE [LARGE SCALE GENOMIC DNA]</scope>
    <source>
        <strain evidence="6 7">CBS 139.54b</strain>
    </source>
</reference>
<dbReference type="SUPFAM" id="SSF57701">
    <property type="entry name" value="Zn2/Cys6 DNA-binding domain"/>
    <property type="match status" value="1"/>
</dbReference>
<dbReference type="Proteomes" id="UP000253729">
    <property type="component" value="Unassembled WGS sequence"/>
</dbReference>
<dbReference type="GO" id="GO:0009893">
    <property type="term" value="P:positive regulation of metabolic process"/>
    <property type="evidence" value="ECO:0007669"/>
    <property type="project" value="UniProtKB-ARBA"/>
</dbReference>
<dbReference type="GO" id="GO:0000981">
    <property type="term" value="F:DNA-binding transcription factor activity, RNA polymerase II-specific"/>
    <property type="evidence" value="ECO:0007669"/>
    <property type="project" value="InterPro"/>
</dbReference>
<evidence type="ECO:0000313" key="6">
    <source>
        <dbReference type="EMBL" id="RDH28685.1"/>
    </source>
</evidence>
<evidence type="ECO:0000313" key="7">
    <source>
        <dbReference type="Proteomes" id="UP000253729"/>
    </source>
</evidence>
<feature type="domain" description="Zn(2)-C6 fungal-type" evidence="5">
    <location>
        <begin position="14"/>
        <end position="41"/>
    </location>
</feature>
<keyword evidence="7" id="KW-1185">Reference proteome</keyword>
<keyword evidence="3" id="KW-0804">Transcription</keyword>
<organism evidence="6 7">
    <name type="scientific">Aspergillus welwitschiae</name>
    <dbReference type="NCBI Taxonomy" id="1341132"/>
    <lineage>
        <taxon>Eukaryota</taxon>
        <taxon>Fungi</taxon>
        <taxon>Dikarya</taxon>
        <taxon>Ascomycota</taxon>
        <taxon>Pezizomycotina</taxon>
        <taxon>Eurotiomycetes</taxon>
        <taxon>Eurotiomycetidae</taxon>
        <taxon>Eurotiales</taxon>
        <taxon>Aspergillaceae</taxon>
        <taxon>Aspergillus</taxon>
        <taxon>Aspergillus subgen. Circumdati</taxon>
    </lineage>
</organism>
<evidence type="ECO:0000256" key="3">
    <source>
        <dbReference type="ARBA" id="ARBA00023163"/>
    </source>
</evidence>
<dbReference type="GeneID" id="38136160"/>
<dbReference type="AlphaFoldDB" id="A0A3F3PP30"/>